<dbReference type="Pfam" id="PF23559">
    <property type="entry name" value="WHD_DRP"/>
    <property type="match status" value="1"/>
</dbReference>
<dbReference type="InterPro" id="IPR042197">
    <property type="entry name" value="Apaf_helical"/>
</dbReference>
<dbReference type="Pfam" id="PF18052">
    <property type="entry name" value="Rx_N"/>
    <property type="match status" value="1"/>
</dbReference>
<comment type="similarity">
    <text evidence="1">Belongs to the disease resistance NB-LRR family.</text>
</comment>
<evidence type="ECO:0000256" key="6">
    <source>
        <dbReference type="ARBA" id="ARBA00023054"/>
    </source>
</evidence>
<evidence type="ECO:0000259" key="10">
    <source>
        <dbReference type="Pfam" id="PF23598"/>
    </source>
</evidence>
<gene>
    <name evidence="11" type="ORF">TRIUR3_00395</name>
</gene>
<protein>
    <submittedName>
        <fullName evidence="11">Disease resistance protein RPM1</fullName>
    </submittedName>
</protein>
<dbReference type="STRING" id="4572.M7ZA84"/>
<dbReference type="InterPro" id="IPR027417">
    <property type="entry name" value="P-loop_NTPase"/>
</dbReference>
<dbReference type="Gene3D" id="3.80.10.10">
    <property type="entry name" value="Ribonuclease Inhibitor"/>
    <property type="match status" value="1"/>
</dbReference>
<dbReference type="InterPro" id="IPR036388">
    <property type="entry name" value="WH-like_DNA-bd_sf"/>
</dbReference>
<dbReference type="InterPro" id="IPR058922">
    <property type="entry name" value="WHD_DRP"/>
</dbReference>
<dbReference type="Gene3D" id="1.10.8.430">
    <property type="entry name" value="Helical domain of apoptotic protease-activating factors"/>
    <property type="match status" value="1"/>
</dbReference>
<dbReference type="AlphaFoldDB" id="M7ZA84"/>
<dbReference type="Gene3D" id="1.20.5.4130">
    <property type="match status" value="1"/>
</dbReference>
<dbReference type="PRINTS" id="PR00364">
    <property type="entry name" value="DISEASERSIST"/>
</dbReference>
<reference evidence="11" key="1">
    <citation type="journal article" date="2013" name="Nature">
        <title>Draft genome of the wheat A-genome progenitor Triticum urartu.</title>
        <authorList>
            <person name="Ling H.Q."/>
            <person name="Zhao S."/>
            <person name="Liu D."/>
            <person name="Wang J."/>
            <person name="Sun H."/>
            <person name="Zhang C."/>
            <person name="Fan H."/>
            <person name="Li D."/>
            <person name="Dong L."/>
            <person name="Tao Y."/>
            <person name="Gao C."/>
            <person name="Wu H."/>
            <person name="Li Y."/>
            <person name="Cui Y."/>
            <person name="Guo X."/>
            <person name="Zheng S."/>
            <person name="Wang B."/>
            <person name="Yu K."/>
            <person name="Liang Q."/>
            <person name="Yang W."/>
            <person name="Lou X."/>
            <person name="Chen J."/>
            <person name="Feng M."/>
            <person name="Jian J."/>
            <person name="Zhang X."/>
            <person name="Luo G."/>
            <person name="Jiang Y."/>
            <person name="Liu J."/>
            <person name="Wang Z."/>
            <person name="Sha Y."/>
            <person name="Zhang B."/>
            <person name="Wu H."/>
            <person name="Tang D."/>
            <person name="Shen Q."/>
            <person name="Xue P."/>
            <person name="Zou S."/>
            <person name="Wang X."/>
            <person name="Liu X."/>
            <person name="Wang F."/>
            <person name="Yang Y."/>
            <person name="An X."/>
            <person name="Dong Z."/>
            <person name="Zhang K."/>
            <person name="Zhang X."/>
            <person name="Luo M.C."/>
            <person name="Dvorak J."/>
            <person name="Tong Y."/>
            <person name="Wang J."/>
            <person name="Yang H."/>
            <person name="Li Z."/>
            <person name="Wang D."/>
            <person name="Zhang A."/>
            <person name="Wang J."/>
        </authorList>
    </citation>
    <scope>NUCLEOTIDE SEQUENCE</scope>
</reference>
<dbReference type="InterPro" id="IPR002182">
    <property type="entry name" value="NB-ARC"/>
</dbReference>
<evidence type="ECO:0000259" key="8">
    <source>
        <dbReference type="Pfam" id="PF18052"/>
    </source>
</evidence>
<evidence type="ECO:0000256" key="4">
    <source>
        <dbReference type="ARBA" id="ARBA00022741"/>
    </source>
</evidence>
<keyword evidence="5" id="KW-0611">Plant defense</keyword>
<dbReference type="InterPro" id="IPR032675">
    <property type="entry name" value="LRR_dom_sf"/>
</dbReference>
<dbReference type="Pfam" id="PF23598">
    <property type="entry name" value="LRR_14"/>
    <property type="match status" value="1"/>
</dbReference>
<keyword evidence="2" id="KW-0433">Leucine-rich repeat</keyword>
<evidence type="ECO:0000256" key="1">
    <source>
        <dbReference type="ARBA" id="ARBA00008894"/>
    </source>
</evidence>
<keyword evidence="6" id="KW-0175">Coiled coil</keyword>
<evidence type="ECO:0000256" key="5">
    <source>
        <dbReference type="ARBA" id="ARBA00022821"/>
    </source>
</evidence>
<evidence type="ECO:0000259" key="9">
    <source>
        <dbReference type="Pfam" id="PF23559"/>
    </source>
</evidence>
<dbReference type="CDD" id="cd14798">
    <property type="entry name" value="RX-CC_like"/>
    <property type="match status" value="1"/>
</dbReference>
<dbReference type="FunFam" id="1.10.10.10:FF:000322">
    <property type="entry name" value="Probable disease resistance protein At1g63360"/>
    <property type="match status" value="1"/>
</dbReference>
<evidence type="ECO:0000259" key="7">
    <source>
        <dbReference type="Pfam" id="PF00931"/>
    </source>
</evidence>
<organism evidence="11">
    <name type="scientific">Triticum urartu</name>
    <name type="common">Red wild einkorn</name>
    <name type="synonym">Crithodium urartu</name>
    <dbReference type="NCBI Taxonomy" id="4572"/>
    <lineage>
        <taxon>Eukaryota</taxon>
        <taxon>Viridiplantae</taxon>
        <taxon>Streptophyta</taxon>
        <taxon>Embryophyta</taxon>
        <taxon>Tracheophyta</taxon>
        <taxon>Spermatophyta</taxon>
        <taxon>Magnoliopsida</taxon>
        <taxon>Liliopsida</taxon>
        <taxon>Poales</taxon>
        <taxon>Poaceae</taxon>
        <taxon>BOP clade</taxon>
        <taxon>Pooideae</taxon>
        <taxon>Triticodae</taxon>
        <taxon>Triticeae</taxon>
        <taxon>Triticinae</taxon>
        <taxon>Triticum</taxon>
    </lineage>
</organism>
<dbReference type="OMA" id="FWILADE"/>
<dbReference type="InterPro" id="IPR038005">
    <property type="entry name" value="RX-like_CC"/>
</dbReference>
<keyword evidence="4" id="KW-0547">Nucleotide-binding</keyword>
<evidence type="ECO:0000256" key="3">
    <source>
        <dbReference type="ARBA" id="ARBA00022737"/>
    </source>
</evidence>
<dbReference type="GO" id="GO:0043531">
    <property type="term" value="F:ADP binding"/>
    <property type="evidence" value="ECO:0007669"/>
    <property type="project" value="InterPro"/>
</dbReference>
<dbReference type="PANTHER" id="PTHR23155">
    <property type="entry name" value="DISEASE RESISTANCE PROTEIN RP"/>
    <property type="match status" value="1"/>
</dbReference>
<dbReference type="Gene3D" id="1.10.10.10">
    <property type="entry name" value="Winged helix-like DNA-binding domain superfamily/Winged helix DNA-binding domain"/>
    <property type="match status" value="1"/>
</dbReference>
<dbReference type="EMBL" id="KD292268">
    <property type="protein sequence ID" value="EMS45014.1"/>
    <property type="molecule type" value="Genomic_DNA"/>
</dbReference>
<dbReference type="FunFam" id="3.40.50.300:FF:001091">
    <property type="entry name" value="Probable disease resistance protein At1g61300"/>
    <property type="match status" value="1"/>
</dbReference>
<dbReference type="GO" id="GO:0042742">
    <property type="term" value="P:defense response to bacterium"/>
    <property type="evidence" value="ECO:0007669"/>
    <property type="project" value="UniProtKB-ARBA"/>
</dbReference>
<dbReference type="SUPFAM" id="SSF52058">
    <property type="entry name" value="L domain-like"/>
    <property type="match status" value="1"/>
</dbReference>
<feature type="domain" description="NB-ARC" evidence="7">
    <location>
        <begin position="316"/>
        <end position="470"/>
    </location>
</feature>
<dbReference type="GO" id="GO:0009626">
    <property type="term" value="P:plant-type hypersensitive response"/>
    <property type="evidence" value="ECO:0007669"/>
    <property type="project" value="UniProtKB-ARBA"/>
</dbReference>
<feature type="domain" description="Disease resistance protein winged helix" evidence="9">
    <location>
        <begin position="562"/>
        <end position="633"/>
    </location>
</feature>
<dbReference type="Pfam" id="PF00931">
    <property type="entry name" value="NB-ARC"/>
    <property type="match status" value="1"/>
</dbReference>
<sequence>MGRWINGMIYSHPSRWTTIRDDEGDILAGRHLSAEEDLHIGMCFVIDLFHIEVIERVQVPPEVEEQIVTVDLTEDSDGSKPTQRFGGRFWILADEEEDEVDVPRKRNWRKKLPELELFGSGKASNMEVMTGAMSTLLPILGNLLKEEYNLQKNTRGEIKFLKAELESMEAALIKVSEAPLDQPPDKQVKLWARDVRDLSYEIEDNVDKFLACLECQQQKRPHSFMGFIHRSINILTKGKVRHNIGMDFKDIKRRIKEVSERRDRYKVDSVVPKSTSTSTDTLRQLALFKKATELIGTEEKSLDIVKMLMEGDEVFKKQPKMISIVGFGGLGKTTLANVVYEKLRGDFDCGAFVSVSLNPDMKKLFKSLLHQLDKGNYKNIMDESAWSETQLISEIRDFLRDKRYFILIDDIWDKSVWNNIRCALIENECGSRVIATTRILDVAKEVGGVYELKPLSTSDSRKLFYQRIFGTEDKCPHIQLAEVSENILQKCGGVPLAIITLASMLASKKEHENTYTYWSKVYQSMGSGLGNNPDLMDMRRILYVSYYDLPPNLKTCLLYLSLYPEDYHIKTKELIWKWIGEGFIHEEQGKSLYAVGEDYIAELINKSLVQPMDINIANKASSVRVHDMVLDLITSLSNEENFLATLGGQQTRSLASKIRRLSLQTCNEEDVQPMTTMSSLSHVRSLTVFSKDLSLLSALSGFLVIRALDLSGCSEVGNHHLKDICKLFHLRYLSLKWTPITEIPKEIGNLQLLQVLDIRCYGLEKLPSTLVQLRQLVFIDMGTRQVSPLLLKSMSTLPSLSSLAIGLRELRKEDLQILGSMPSLRDLSLFVMYWGKVTHKRLVIDNGCPFRSLKRFSINIIEATSFMFAQGTLQKLQILELEFYIWKKDQFGDYQFGLENLSSLEHVYAVVRGYVSEGELIGALEKMLDINPNKPTLTPKVTPC</sequence>
<dbReference type="InterPro" id="IPR041118">
    <property type="entry name" value="Rx_N"/>
</dbReference>
<name>M7ZA84_TRIUA</name>
<dbReference type="InterPro" id="IPR044974">
    <property type="entry name" value="Disease_R_plants"/>
</dbReference>
<evidence type="ECO:0000313" key="11">
    <source>
        <dbReference type="EMBL" id="EMS45014.1"/>
    </source>
</evidence>
<dbReference type="PANTHER" id="PTHR23155:SF1229">
    <property type="entry name" value="OS11G0550500 PROTEIN"/>
    <property type="match status" value="1"/>
</dbReference>
<keyword evidence="3" id="KW-0677">Repeat</keyword>
<feature type="domain" description="Disease resistance R13L4/SHOC-2-like LRR" evidence="10">
    <location>
        <begin position="682"/>
        <end position="797"/>
    </location>
</feature>
<dbReference type="InterPro" id="IPR055414">
    <property type="entry name" value="LRR_R13L4/SHOC2-like"/>
</dbReference>
<dbReference type="GO" id="GO:0002758">
    <property type="term" value="P:innate immune response-activating signaling pathway"/>
    <property type="evidence" value="ECO:0007669"/>
    <property type="project" value="UniProtKB-ARBA"/>
</dbReference>
<dbReference type="SUPFAM" id="SSF52540">
    <property type="entry name" value="P-loop containing nucleoside triphosphate hydrolases"/>
    <property type="match status" value="1"/>
</dbReference>
<feature type="domain" description="Disease resistance N-terminal" evidence="8">
    <location>
        <begin position="132"/>
        <end position="223"/>
    </location>
</feature>
<dbReference type="Gene3D" id="3.40.50.300">
    <property type="entry name" value="P-loop containing nucleotide triphosphate hydrolases"/>
    <property type="match status" value="1"/>
</dbReference>
<dbReference type="eggNOG" id="KOG4658">
    <property type="taxonomic scope" value="Eukaryota"/>
</dbReference>
<evidence type="ECO:0000256" key="2">
    <source>
        <dbReference type="ARBA" id="ARBA00022614"/>
    </source>
</evidence>
<proteinExistence type="inferred from homology"/>
<accession>M7ZA84</accession>